<reference evidence="5" key="1">
    <citation type="journal article" date="2019" name="Int. J. Syst. Evol. Microbiol.">
        <title>The Global Catalogue of Microorganisms (GCM) 10K type strain sequencing project: providing services to taxonomists for standard genome sequencing and annotation.</title>
        <authorList>
            <consortium name="The Broad Institute Genomics Platform"/>
            <consortium name="The Broad Institute Genome Sequencing Center for Infectious Disease"/>
            <person name="Wu L."/>
            <person name="Ma J."/>
        </authorList>
    </citation>
    <scope>NUCLEOTIDE SEQUENCE [LARGE SCALE GENOMIC DNA]</scope>
    <source>
        <strain evidence="5">CCUG 52478</strain>
    </source>
</reference>
<name>A0ABW3W4E3_9ACTN</name>
<feature type="coiled-coil region" evidence="1">
    <location>
        <begin position="44"/>
        <end position="71"/>
    </location>
</feature>
<feature type="transmembrane region" description="Helical" evidence="3">
    <location>
        <begin position="6"/>
        <end position="27"/>
    </location>
</feature>
<proteinExistence type="predicted"/>
<organism evidence="4 5">
    <name type="scientific">Nocardioides ginsengisoli</name>
    <dbReference type="NCBI Taxonomy" id="363868"/>
    <lineage>
        <taxon>Bacteria</taxon>
        <taxon>Bacillati</taxon>
        <taxon>Actinomycetota</taxon>
        <taxon>Actinomycetes</taxon>
        <taxon>Propionibacteriales</taxon>
        <taxon>Nocardioidaceae</taxon>
        <taxon>Nocardioides</taxon>
    </lineage>
</organism>
<dbReference type="EMBL" id="JBHTLX010000020">
    <property type="protein sequence ID" value="MFD1249088.1"/>
    <property type="molecule type" value="Genomic_DNA"/>
</dbReference>
<evidence type="ECO:0000313" key="4">
    <source>
        <dbReference type="EMBL" id="MFD1249088.1"/>
    </source>
</evidence>
<gene>
    <name evidence="4" type="ORF">ACFQ3F_14925</name>
</gene>
<evidence type="ECO:0000313" key="5">
    <source>
        <dbReference type="Proteomes" id="UP001597229"/>
    </source>
</evidence>
<feature type="compositionally biased region" description="Basic and acidic residues" evidence="2">
    <location>
        <begin position="164"/>
        <end position="174"/>
    </location>
</feature>
<accession>A0ABW3W4E3</accession>
<dbReference type="Proteomes" id="UP001597229">
    <property type="component" value="Unassembled WGS sequence"/>
</dbReference>
<keyword evidence="3" id="KW-0472">Membrane</keyword>
<keyword evidence="1" id="KW-0175">Coiled coil</keyword>
<dbReference type="RefSeq" id="WP_367921904.1">
    <property type="nucleotide sequence ID" value="NZ_BAABAC010000049.1"/>
</dbReference>
<sequence>MTSDLAVPTWLAVAIVLALVVLAVAALRLARSVRQARSQTEALLAAAAHDADALREQLAGIEAELAAQQAVAQRRDRRPVTVVDEREYVITDLGHDRGPRVPARVVPAPVFTDIVIRESVIKTAALAAGLRRALSAEARNRIRFEMKREVKRSRKERKAMLKQARRDWEARQRATLEVSP</sequence>
<keyword evidence="5" id="KW-1185">Reference proteome</keyword>
<evidence type="ECO:0000256" key="3">
    <source>
        <dbReference type="SAM" id="Phobius"/>
    </source>
</evidence>
<evidence type="ECO:0000256" key="2">
    <source>
        <dbReference type="SAM" id="MobiDB-lite"/>
    </source>
</evidence>
<keyword evidence="3" id="KW-0812">Transmembrane</keyword>
<keyword evidence="3" id="KW-1133">Transmembrane helix</keyword>
<evidence type="ECO:0000256" key="1">
    <source>
        <dbReference type="SAM" id="Coils"/>
    </source>
</evidence>
<comment type="caution">
    <text evidence="4">The sequence shown here is derived from an EMBL/GenBank/DDBJ whole genome shotgun (WGS) entry which is preliminary data.</text>
</comment>
<feature type="region of interest" description="Disordered" evidence="2">
    <location>
        <begin position="154"/>
        <end position="180"/>
    </location>
</feature>
<protein>
    <submittedName>
        <fullName evidence="4">Uncharacterized protein</fullName>
    </submittedName>
</protein>